<gene>
    <name evidence="2" type="ORF">TRFO_07536</name>
</gene>
<name>A0A1J4JVQ6_9EUKA</name>
<dbReference type="EMBL" id="MLAK01000904">
    <property type="protein sequence ID" value="OHT01620.1"/>
    <property type="molecule type" value="Genomic_DNA"/>
</dbReference>
<evidence type="ECO:0000259" key="1">
    <source>
        <dbReference type="PROSITE" id="PS51186"/>
    </source>
</evidence>
<accession>A0A1J4JVQ6</accession>
<dbReference type="Pfam" id="PF13508">
    <property type="entry name" value="Acetyltransf_7"/>
    <property type="match status" value="1"/>
</dbReference>
<dbReference type="CDD" id="cd04301">
    <property type="entry name" value="NAT_SF"/>
    <property type="match status" value="1"/>
</dbReference>
<feature type="domain" description="N-acetyltransferase" evidence="1">
    <location>
        <begin position="6"/>
        <end position="167"/>
    </location>
</feature>
<keyword evidence="3" id="KW-1185">Reference proteome</keyword>
<reference evidence="2" key="1">
    <citation type="submission" date="2016-10" db="EMBL/GenBank/DDBJ databases">
        <authorList>
            <person name="Benchimol M."/>
            <person name="Almeida L.G."/>
            <person name="Vasconcelos A.T."/>
            <person name="Perreira-Neves A."/>
            <person name="Rosa I.A."/>
            <person name="Tasca T."/>
            <person name="Bogo M.R."/>
            <person name="de Souza W."/>
        </authorList>
    </citation>
    <scope>NUCLEOTIDE SEQUENCE [LARGE SCALE GENOMIC DNA]</scope>
    <source>
        <strain evidence="2">K</strain>
    </source>
</reference>
<dbReference type="VEuPathDB" id="TrichDB:TRFO_07536"/>
<dbReference type="AlphaFoldDB" id="A0A1J4JVQ6"/>
<dbReference type="InterPro" id="IPR000182">
    <property type="entry name" value="GNAT_dom"/>
</dbReference>
<dbReference type="GO" id="GO:0016747">
    <property type="term" value="F:acyltransferase activity, transferring groups other than amino-acyl groups"/>
    <property type="evidence" value="ECO:0007669"/>
    <property type="project" value="InterPro"/>
</dbReference>
<sequence length="167" mass="18965">MLRNEVKIRKANQNDGDFVLEAVHEMIKICVGKKHIPFIPDDVAKSLWNGFIEDTQNSSIFIAEKDNKKVGVAVAQYHHTLHYLGPICNLQNHFVTSGNRYEGIGSALLEAIEKEAYDAGCVAVELLMPNPGTHLDKERNLFYEKKGYILEGYSRYKTLKPIYPIIE</sequence>
<dbReference type="SUPFAM" id="SSF55729">
    <property type="entry name" value="Acyl-CoA N-acyltransferases (Nat)"/>
    <property type="match status" value="1"/>
</dbReference>
<proteinExistence type="predicted"/>
<dbReference type="RefSeq" id="XP_068354756.1">
    <property type="nucleotide sequence ID" value="XM_068493736.1"/>
</dbReference>
<comment type="caution">
    <text evidence="2">The sequence shown here is derived from an EMBL/GenBank/DDBJ whole genome shotgun (WGS) entry which is preliminary data.</text>
</comment>
<dbReference type="PROSITE" id="PS51186">
    <property type="entry name" value="GNAT"/>
    <property type="match status" value="1"/>
</dbReference>
<dbReference type="GeneID" id="94828440"/>
<evidence type="ECO:0000313" key="3">
    <source>
        <dbReference type="Proteomes" id="UP000179807"/>
    </source>
</evidence>
<dbReference type="InterPro" id="IPR016181">
    <property type="entry name" value="Acyl_CoA_acyltransferase"/>
</dbReference>
<dbReference type="Proteomes" id="UP000179807">
    <property type="component" value="Unassembled WGS sequence"/>
</dbReference>
<protein>
    <submittedName>
        <fullName evidence="2">Acetyltransferase, GNAT family protein</fullName>
    </submittedName>
</protein>
<dbReference type="Gene3D" id="3.40.630.30">
    <property type="match status" value="1"/>
</dbReference>
<evidence type="ECO:0000313" key="2">
    <source>
        <dbReference type="EMBL" id="OHT01620.1"/>
    </source>
</evidence>
<organism evidence="2 3">
    <name type="scientific">Tritrichomonas foetus</name>
    <dbReference type="NCBI Taxonomy" id="1144522"/>
    <lineage>
        <taxon>Eukaryota</taxon>
        <taxon>Metamonada</taxon>
        <taxon>Parabasalia</taxon>
        <taxon>Tritrichomonadida</taxon>
        <taxon>Tritrichomonadidae</taxon>
        <taxon>Tritrichomonas</taxon>
    </lineage>
</organism>